<evidence type="ECO:0000313" key="1">
    <source>
        <dbReference type="EMBL" id="PEQ23462.1"/>
    </source>
</evidence>
<dbReference type="AlphaFoldDB" id="A0A855A2Z8"/>
<proteinExistence type="predicted"/>
<protein>
    <submittedName>
        <fullName evidence="1">Uncharacterized protein</fullName>
    </submittedName>
</protein>
<reference evidence="1 2" key="1">
    <citation type="submission" date="2017-07" db="EMBL/GenBank/DDBJ databases">
        <title>Prevalence of linear plasmids in Cutibacterium (Propionibacterium) acnes isolates obtained from prostatic tissue.</title>
        <authorList>
            <person name="Davidsson S."/>
            <person name="Carlsson J."/>
            <person name="Molling P."/>
            <person name="Andren O."/>
            <person name="Andersson S.-O."/>
            <person name="Brzuszkiewicz E."/>
            <person name="Poehlein A."/>
            <person name="Al-Zeer M."/>
            <person name="Brinkmann V."/>
            <person name="Scavenius C."/>
            <person name="Nazipi S."/>
            <person name="Soderquist B."/>
            <person name="Bruggemann H."/>
        </authorList>
    </citation>
    <scope>NUCLEOTIDE SEQUENCE [LARGE SCALE GENOMIC DNA]</scope>
    <source>
        <strain evidence="1 2">DSM 753</strain>
    </source>
</reference>
<organism evidence="1 2">
    <name type="scientific">[Clostridium] leptum DSM 753</name>
    <dbReference type="NCBI Taxonomy" id="428125"/>
    <lineage>
        <taxon>Bacteria</taxon>
        <taxon>Bacillati</taxon>
        <taxon>Bacillota</taxon>
        <taxon>Clostridia</taxon>
        <taxon>Eubacteriales</taxon>
        <taxon>Oscillospiraceae</taxon>
        <taxon>Oscillospiraceae incertae sedis</taxon>
    </lineage>
</organism>
<name>A0A855A2Z8_9FIRM</name>
<dbReference type="OrthoDB" id="1775172at2"/>
<dbReference type="EMBL" id="NOXF01000015">
    <property type="protein sequence ID" value="PEQ23462.1"/>
    <property type="molecule type" value="Genomic_DNA"/>
</dbReference>
<dbReference type="Proteomes" id="UP000220611">
    <property type="component" value="Unassembled WGS sequence"/>
</dbReference>
<gene>
    <name evidence="1" type="ORF">CH238_13505</name>
</gene>
<accession>A0A855A2Z8</accession>
<evidence type="ECO:0000313" key="2">
    <source>
        <dbReference type="Proteomes" id="UP000220611"/>
    </source>
</evidence>
<sequence>MSELCINKSGSVYPVYDMFKNYAHVGDIMNREAFVRRSGDSGLISIDFLGPTGSYINASINTNKYPCGPKFESRCTSYPYGTAVIKGVTYKTFYMRQTKNAYTANASFWTTIPAGSLVATNEATVGDTHSDWKLINYVRQSNGNWIDVPGGYVFVDTGISVGSGYNSIAFYGSW</sequence>
<comment type="caution">
    <text evidence="1">The sequence shown here is derived from an EMBL/GenBank/DDBJ whole genome shotgun (WGS) entry which is preliminary data.</text>
</comment>
<keyword evidence="2" id="KW-1185">Reference proteome</keyword>